<dbReference type="AlphaFoldDB" id="A0A482VQV5"/>
<accession>A0A482VQV5</accession>
<organism evidence="7 8">
    <name type="scientific">Asbolus verrucosus</name>
    <name type="common">Desert ironclad beetle</name>
    <dbReference type="NCBI Taxonomy" id="1661398"/>
    <lineage>
        <taxon>Eukaryota</taxon>
        <taxon>Metazoa</taxon>
        <taxon>Ecdysozoa</taxon>
        <taxon>Arthropoda</taxon>
        <taxon>Hexapoda</taxon>
        <taxon>Insecta</taxon>
        <taxon>Pterygota</taxon>
        <taxon>Neoptera</taxon>
        <taxon>Endopterygota</taxon>
        <taxon>Coleoptera</taxon>
        <taxon>Polyphaga</taxon>
        <taxon>Cucujiformia</taxon>
        <taxon>Tenebrionidae</taxon>
        <taxon>Pimeliinae</taxon>
        <taxon>Asbolus</taxon>
    </lineage>
</organism>
<sequence>MVSGGMTCVKYLLFCFNLLFAVSGIAILTIGAIIYVAYGHYSNFVYDSFQSAPLVLIIVGIIIFVVAFFGCCGAVKENHCMVITFSILLLVIFTMEIGTGIAGYIRRNEVEGMLENKLNSTMFDYYTNEDIKNTWDIVQHEVECCGMTGPQDWYKVTHNDSLPHTCCPNTPDDGSCTMKSRNKYTDSCFGELKELFTKYASVIGGVGIGIAVSQLIGVIFACCLARSIREEYETV</sequence>
<dbReference type="Gene3D" id="1.10.1450.10">
    <property type="entry name" value="Tetraspanin"/>
    <property type="match status" value="1"/>
</dbReference>
<dbReference type="InterPro" id="IPR008952">
    <property type="entry name" value="Tetraspanin_EC2_sf"/>
</dbReference>
<evidence type="ECO:0000313" key="7">
    <source>
        <dbReference type="EMBL" id="RZC35331.1"/>
    </source>
</evidence>
<dbReference type="OrthoDB" id="10033535at2759"/>
<dbReference type="Pfam" id="PF00335">
    <property type="entry name" value="Tetraspanin"/>
    <property type="match status" value="1"/>
</dbReference>
<dbReference type="PRINTS" id="PR00259">
    <property type="entry name" value="TMFOUR"/>
</dbReference>
<dbReference type="InterPro" id="IPR018499">
    <property type="entry name" value="Tetraspanin/Peripherin"/>
</dbReference>
<evidence type="ECO:0000256" key="6">
    <source>
        <dbReference type="RuleBase" id="RU361218"/>
    </source>
</evidence>
<evidence type="ECO:0000313" key="8">
    <source>
        <dbReference type="Proteomes" id="UP000292052"/>
    </source>
</evidence>
<dbReference type="SUPFAM" id="SSF48652">
    <property type="entry name" value="Tetraspanin"/>
    <property type="match status" value="1"/>
</dbReference>
<keyword evidence="8" id="KW-1185">Reference proteome</keyword>
<comment type="caution">
    <text evidence="7">The sequence shown here is derived from an EMBL/GenBank/DDBJ whole genome shotgun (WGS) entry which is preliminary data.</text>
</comment>
<dbReference type="PIRSF" id="PIRSF002419">
    <property type="entry name" value="Tetraspanin"/>
    <property type="match status" value="1"/>
</dbReference>
<comment type="similarity">
    <text evidence="2 6">Belongs to the tetraspanin (TM4SF) family.</text>
</comment>
<evidence type="ECO:0000256" key="2">
    <source>
        <dbReference type="ARBA" id="ARBA00006840"/>
    </source>
</evidence>
<dbReference type="EMBL" id="QDEB01071871">
    <property type="protein sequence ID" value="RZC35331.1"/>
    <property type="molecule type" value="Genomic_DNA"/>
</dbReference>
<evidence type="ECO:0000256" key="5">
    <source>
        <dbReference type="ARBA" id="ARBA00023136"/>
    </source>
</evidence>
<protein>
    <recommendedName>
        <fullName evidence="6">Tetraspanin</fullName>
    </recommendedName>
</protein>
<dbReference type="STRING" id="1661398.A0A482VQV5"/>
<dbReference type="InterPro" id="IPR018503">
    <property type="entry name" value="Tetraspanin_CS"/>
</dbReference>
<keyword evidence="4 6" id="KW-1133">Transmembrane helix</keyword>
<keyword evidence="5 6" id="KW-0472">Membrane</keyword>
<dbReference type="InterPro" id="IPR000301">
    <property type="entry name" value="Tetraspanin_animals"/>
</dbReference>
<comment type="subcellular location">
    <subcellularLocation>
        <location evidence="1 6">Membrane</location>
        <topology evidence="1 6">Multi-pass membrane protein</topology>
    </subcellularLocation>
</comment>
<gene>
    <name evidence="7" type="ORF">BDFB_000932</name>
</gene>
<dbReference type="CDD" id="cd03127">
    <property type="entry name" value="tetraspanin_LEL"/>
    <property type="match status" value="1"/>
</dbReference>
<reference evidence="7 8" key="1">
    <citation type="submission" date="2017-03" db="EMBL/GenBank/DDBJ databases">
        <title>Genome of the blue death feigning beetle - Asbolus verrucosus.</title>
        <authorList>
            <person name="Rider S.D."/>
        </authorList>
    </citation>
    <scope>NUCLEOTIDE SEQUENCE [LARGE SCALE GENOMIC DNA]</scope>
    <source>
        <strain evidence="7">Butters</strain>
        <tissue evidence="7">Head and leg muscle</tissue>
    </source>
</reference>
<feature type="transmembrane region" description="Helical" evidence="6">
    <location>
        <begin position="12"/>
        <end position="38"/>
    </location>
</feature>
<proteinExistence type="inferred from homology"/>
<feature type="transmembrane region" description="Helical" evidence="6">
    <location>
        <begin position="82"/>
        <end position="105"/>
    </location>
</feature>
<feature type="transmembrane region" description="Helical" evidence="6">
    <location>
        <begin position="50"/>
        <end position="75"/>
    </location>
</feature>
<evidence type="ECO:0000256" key="4">
    <source>
        <dbReference type="ARBA" id="ARBA00022989"/>
    </source>
</evidence>
<feature type="transmembrane region" description="Helical" evidence="6">
    <location>
        <begin position="199"/>
        <end position="225"/>
    </location>
</feature>
<dbReference type="PROSITE" id="PS00421">
    <property type="entry name" value="TM4_1"/>
    <property type="match status" value="1"/>
</dbReference>
<evidence type="ECO:0000256" key="3">
    <source>
        <dbReference type="ARBA" id="ARBA00022692"/>
    </source>
</evidence>
<name>A0A482VQV5_ASBVE</name>
<dbReference type="GO" id="GO:0005886">
    <property type="term" value="C:plasma membrane"/>
    <property type="evidence" value="ECO:0007669"/>
    <property type="project" value="TreeGrafter"/>
</dbReference>
<dbReference type="PANTHER" id="PTHR19282:SF482">
    <property type="entry name" value="FI23944P1-RELATED"/>
    <property type="match status" value="1"/>
</dbReference>
<dbReference type="Proteomes" id="UP000292052">
    <property type="component" value="Unassembled WGS sequence"/>
</dbReference>
<keyword evidence="3 6" id="KW-0812">Transmembrane</keyword>
<dbReference type="PANTHER" id="PTHR19282">
    <property type="entry name" value="TETRASPANIN"/>
    <property type="match status" value="1"/>
</dbReference>
<evidence type="ECO:0000256" key="1">
    <source>
        <dbReference type="ARBA" id="ARBA00004141"/>
    </source>
</evidence>